<organism evidence="1 2">
    <name type="scientific">Cytospora leucostoma</name>
    <dbReference type="NCBI Taxonomy" id="1230097"/>
    <lineage>
        <taxon>Eukaryota</taxon>
        <taxon>Fungi</taxon>
        <taxon>Dikarya</taxon>
        <taxon>Ascomycota</taxon>
        <taxon>Pezizomycotina</taxon>
        <taxon>Sordariomycetes</taxon>
        <taxon>Sordariomycetidae</taxon>
        <taxon>Diaporthales</taxon>
        <taxon>Cytosporaceae</taxon>
        <taxon>Cytospora</taxon>
    </lineage>
</organism>
<dbReference type="EMBL" id="LKEB01000025">
    <property type="protein sequence ID" value="ROW11841.1"/>
    <property type="molecule type" value="Genomic_DNA"/>
</dbReference>
<name>A0A423X753_9PEZI</name>
<reference evidence="1 2" key="1">
    <citation type="submission" date="2015-09" db="EMBL/GenBank/DDBJ databases">
        <title>Host preference determinants of Valsa canker pathogens revealed by comparative genomics.</title>
        <authorList>
            <person name="Yin Z."/>
            <person name="Huang L."/>
        </authorList>
    </citation>
    <scope>NUCLEOTIDE SEQUENCE [LARGE SCALE GENOMIC DNA]</scope>
    <source>
        <strain evidence="1 2">SXYLt</strain>
    </source>
</reference>
<comment type="caution">
    <text evidence="1">The sequence shown here is derived from an EMBL/GenBank/DDBJ whole genome shotgun (WGS) entry which is preliminary data.</text>
</comment>
<proteinExistence type="predicted"/>
<dbReference type="AlphaFoldDB" id="A0A423X753"/>
<dbReference type="Proteomes" id="UP000285146">
    <property type="component" value="Unassembled WGS sequence"/>
</dbReference>
<evidence type="ECO:0000313" key="1">
    <source>
        <dbReference type="EMBL" id="ROW11841.1"/>
    </source>
</evidence>
<gene>
    <name evidence="1" type="ORF">VPNG_04945</name>
</gene>
<accession>A0A423X753</accession>
<evidence type="ECO:0000313" key="2">
    <source>
        <dbReference type="Proteomes" id="UP000285146"/>
    </source>
</evidence>
<protein>
    <submittedName>
        <fullName evidence="1">Uncharacterized protein</fullName>
    </submittedName>
</protein>
<sequence>MTSDWWLDSALLCACKLHVQSKRPTVQQCGGIDGSRTELDFLHYQIQSYNSTVMERRYGPALELDTSFHEMIKAGILTAFVQ</sequence>
<dbReference type="InParanoid" id="A0A423X753"/>
<keyword evidence="2" id="KW-1185">Reference proteome</keyword>